<dbReference type="Pfam" id="PF03536">
    <property type="entry name" value="VRP3"/>
    <property type="match status" value="1"/>
</dbReference>
<dbReference type="RefSeq" id="WP_115221040.1">
    <property type="nucleotide sequence ID" value="NZ_UGOA01000001.1"/>
</dbReference>
<name>A0A378J2M0_9GAMM</name>
<dbReference type="EMBL" id="UGOA01000001">
    <property type="protein sequence ID" value="STX41994.1"/>
    <property type="molecule type" value="Genomic_DNA"/>
</dbReference>
<gene>
    <name evidence="6" type="ORF">NCTC13292_01305</name>
</gene>
<evidence type="ECO:0000256" key="3">
    <source>
        <dbReference type="ARBA" id="ARBA00022525"/>
    </source>
</evidence>
<proteinExistence type="inferred from homology"/>
<evidence type="ECO:0000313" key="6">
    <source>
        <dbReference type="EMBL" id="STX41994.1"/>
    </source>
</evidence>
<evidence type="ECO:0000256" key="5">
    <source>
        <dbReference type="ARBA" id="ARBA00023239"/>
    </source>
</evidence>
<dbReference type="GO" id="GO:0005576">
    <property type="term" value="C:extracellular region"/>
    <property type="evidence" value="ECO:0007669"/>
    <property type="project" value="UniProtKB-SubCell"/>
</dbReference>
<reference evidence="6 7" key="1">
    <citation type="submission" date="2018-06" db="EMBL/GenBank/DDBJ databases">
        <authorList>
            <consortium name="Pathogen Informatics"/>
            <person name="Doyle S."/>
        </authorList>
    </citation>
    <scope>NUCLEOTIDE SEQUENCE [LARGE SCALE GENOMIC DNA]</scope>
    <source>
        <strain evidence="6 7">NCTC13292</strain>
    </source>
</reference>
<comment type="subcellular location">
    <subcellularLocation>
        <location evidence="1">Secreted</location>
    </subcellularLocation>
</comment>
<dbReference type="AlphaFoldDB" id="A0A378J2M0"/>
<protein>
    <submittedName>
        <fullName evidence="6">Type III effector phosphothreonine lyase</fullName>
    </submittedName>
</protein>
<dbReference type="GO" id="GO:0016829">
    <property type="term" value="F:lyase activity"/>
    <property type="evidence" value="ECO:0007669"/>
    <property type="project" value="UniProtKB-KW"/>
</dbReference>
<dbReference type="Proteomes" id="UP000254677">
    <property type="component" value="Unassembled WGS sequence"/>
</dbReference>
<organism evidence="6 7">
    <name type="scientific">Legionella donaldsonii</name>
    <dbReference type="NCBI Taxonomy" id="45060"/>
    <lineage>
        <taxon>Bacteria</taxon>
        <taxon>Pseudomonadati</taxon>
        <taxon>Pseudomonadota</taxon>
        <taxon>Gammaproteobacteria</taxon>
        <taxon>Legionellales</taxon>
        <taxon>Legionellaceae</taxon>
        <taxon>Legionella</taxon>
    </lineage>
</organism>
<dbReference type="InterPro" id="IPR003519">
    <property type="entry name" value="OspF/SpvC"/>
</dbReference>
<comment type="similarity">
    <text evidence="2">Belongs to the phosphothreonine lyase family.</text>
</comment>
<accession>A0A378J2M0</accession>
<evidence type="ECO:0000256" key="4">
    <source>
        <dbReference type="ARBA" id="ARBA00023026"/>
    </source>
</evidence>
<keyword evidence="4" id="KW-0843">Virulence</keyword>
<evidence type="ECO:0000256" key="1">
    <source>
        <dbReference type="ARBA" id="ARBA00004613"/>
    </source>
</evidence>
<dbReference type="InterPro" id="IPR038498">
    <property type="entry name" value="OspF/SpvC_sf"/>
</dbReference>
<dbReference type="Gene3D" id="3.30.2430.10">
    <property type="entry name" value="phosphothreonine lyase"/>
    <property type="match status" value="1"/>
</dbReference>
<keyword evidence="7" id="KW-1185">Reference proteome</keyword>
<evidence type="ECO:0000313" key="7">
    <source>
        <dbReference type="Proteomes" id="UP000254677"/>
    </source>
</evidence>
<evidence type="ECO:0000256" key="2">
    <source>
        <dbReference type="ARBA" id="ARBA00009168"/>
    </source>
</evidence>
<sequence>MGTTKVSSGNKPLLSKRKAVRNLKELASSSTGSVNLEASTSAFFPKEQTPHQDPFFYENLQDNIGKKIDNYFLYSLESYIYFKCSNDCNNEKNKLAVAAKRSIFAGQRVETGWKLHISVDPGQISAAWAIIYPILMENKMSAKILAPDVLKSKPIEKVSGKQFTIYQFQHKHINTDAWIDIMQRIENELREHGIAKGVTPTANKQIPNSEYFSYRNDAGPGGRYISDTKAQQFVELHQHEAPPLLAYNLANTKDPFTEVVLQSPLDHNQIDNELKPT</sequence>
<dbReference type="OrthoDB" id="5643032at2"/>
<keyword evidence="5 6" id="KW-0456">Lyase</keyword>
<keyword evidence="3" id="KW-0964">Secreted</keyword>